<organism evidence="2">
    <name type="scientific">Arundo donax</name>
    <name type="common">Giant reed</name>
    <name type="synonym">Donax arundinaceus</name>
    <dbReference type="NCBI Taxonomy" id="35708"/>
    <lineage>
        <taxon>Eukaryota</taxon>
        <taxon>Viridiplantae</taxon>
        <taxon>Streptophyta</taxon>
        <taxon>Embryophyta</taxon>
        <taxon>Tracheophyta</taxon>
        <taxon>Spermatophyta</taxon>
        <taxon>Magnoliopsida</taxon>
        <taxon>Liliopsida</taxon>
        <taxon>Poales</taxon>
        <taxon>Poaceae</taxon>
        <taxon>PACMAD clade</taxon>
        <taxon>Arundinoideae</taxon>
        <taxon>Arundineae</taxon>
        <taxon>Arundo</taxon>
    </lineage>
</organism>
<dbReference type="AlphaFoldDB" id="A0A0A9CRU6"/>
<evidence type="ECO:0000313" key="2">
    <source>
        <dbReference type="EMBL" id="JAD77133.1"/>
    </source>
</evidence>
<name>A0A0A9CRU6_ARUDO</name>
<accession>A0A0A9CRU6</accession>
<feature type="compositionally biased region" description="Polar residues" evidence="1">
    <location>
        <begin position="69"/>
        <end position="84"/>
    </location>
</feature>
<dbReference type="EMBL" id="GBRH01220762">
    <property type="protein sequence ID" value="JAD77133.1"/>
    <property type="molecule type" value="Transcribed_RNA"/>
</dbReference>
<protein>
    <submittedName>
        <fullName evidence="2">Uncharacterized protein</fullName>
    </submittedName>
</protein>
<evidence type="ECO:0000256" key="1">
    <source>
        <dbReference type="SAM" id="MobiDB-lite"/>
    </source>
</evidence>
<reference evidence="2" key="1">
    <citation type="submission" date="2014-09" db="EMBL/GenBank/DDBJ databases">
        <authorList>
            <person name="Magalhaes I.L.F."/>
            <person name="Oliveira U."/>
            <person name="Santos F.R."/>
            <person name="Vidigal T.H.D.A."/>
            <person name="Brescovit A.D."/>
            <person name="Santos A.J."/>
        </authorList>
    </citation>
    <scope>NUCLEOTIDE SEQUENCE</scope>
    <source>
        <tissue evidence="2">Shoot tissue taken approximately 20 cm above the soil surface</tissue>
    </source>
</reference>
<reference evidence="2" key="2">
    <citation type="journal article" date="2015" name="Data Brief">
        <title>Shoot transcriptome of the giant reed, Arundo donax.</title>
        <authorList>
            <person name="Barrero R.A."/>
            <person name="Guerrero F.D."/>
            <person name="Moolhuijzen P."/>
            <person name="Goolsby J.A."/>
            <person name="Tidwell J."/>
            <person name="Bellgard S.E."/>
            <person name="Bellgard M.I."/>
        </authorList>
    </citation>
    <scope>NUCLEOTIDE SEQUENCE</scope>
    <source>
        <tissue evidence="2">Shoot tissue taken approximately 20 cm above the soil surface</tissue>
    </source>
</reference>
<proteinExistence type="predicted"/>
<sequence>MDVISYAHTPSYADTRVQIFLPSQTPRIRVRFRHPCRIPSVICRVLEKFAESDTRIRVGHRHSHPCPCNTGSFQHTSSRPRMDG</sequence>
<feature type="region of interest" description="Disordered" evidence="1">
    <location>
        <begin position="60"/>
        <end position="84"/>
    </location>
</feature>